<dbReference type="EMBL" id="PISE01000040">
    <property type="protein sequence ID" value="PKG22523.1"/>
    <property type="molecule type" value="Genomic_DNA"/>
</dbReference>
<keyword evidence="3" id="KW-0813">Transport</keyword>
<dbReference type="PIRSF" id="PIRSF006603">
    <property type="entry name" value="DinF"/>
    <property type="match status" value="1"/>
</dbReference>
<feature type="transmembrane region" description="Helical" evidence="8">
    <location>
        <begin position="113"/>
        <end position="136"/>
    </location>
</feature>
<feature type="transmembrane region" description="Helical" evidence="8">
    <location>
        <begin position="148"/>
        <end position="170"/>
    </location>
</feature>
<dbReference type="PANTHER" id="PTHR42925:SF1">
    <property type="entry name" value="VIRULENCE FACTOR MVIN"/>
    <property type="match status" value="1"/>
</dbReference>
<organism evidence="9 10">
    <name type="scientific">Niallia nealsonii</name>
    <dbReference type="NCBI Taxonomy" id="115979"/>
    <lineage>
        <taxon>Bacteria</taxon>
        <taxon>Bacillati</taxon>
        <taxon>Bacillota</taxon>
        <taxon>Bacilli</taxon>
        <taxon>Bacillales</taxon>
        <taxon>Bacillaceae</taxon>
        <taxon>Niallia</taxon>
    </lineage>
</organism>
<dbReference type="GO" id="GO:0015297">
    <property type="term" value="F:antiporter activity"/>
    <property type="evidence" value="ECO:0007669"/>
    <property type="project" value="InterPro"/>
</dbReference>
<dbReference type="InterPro" id="IPR047135">
    <property type="entry name" value="YsiQ"/>
</dbReference>
<comment type="caution">
    <text evidence="9">The sequence shown here is derived from an EMBL/GenBank/DDBJ whole genome shotgun (WGS) entry which is preliminary data.</text>
</comment>
<feature type="transmembrane region" description="Helical" evidence="8">
    <location>
        <begin position="37"/>
        <end position="59"/>
    </location>
</feature>
<evidence type="ECO:0000256" key="5">
    <source>
        <dbReference type="ARBA" id="ARBA00022692"/>
    </source>
</evidence>
<dbReference type="GO" id="GO:0042910">
    <property type="term" value="F:xenobiotic transmembrane transporter activity"/>
    <property type="evidence" value="ECO:0007669"/>
    <property type="project" value="InterPro"/>
</dbReference>
<dbReference type="InterPro" id="IPR002528">
    <property type="entry name" value="MATE_fam"/>
</dbReference>
<feature type="transmembrane region" description="Helical" evidence="8">
    <location>
        <begin position="364"/>
        <end position="382"/>
    </location>
</feature>
<feature type="transmembrane region" description="Helical" evidence="8">
    <location>
        <begin position="300"/>
        <end position="317"/>
    </location>
</feature>
<evidence type="ECO:0000256" key="3">
    <source>
        <dbReference type="ARBA" id="ARBA00022448"/>
    </source>
</evidence>
<feature type="transmembrane region" description="Helical" evidence="8">
    <location>
        <begin position="71"/>
        <end position="92"/>
    </location>
</feature>
<feature type="transmembrane region" description="Helical" evidence="8">
    <location>
        <begin position="210"/>
        <end position="232"/>
    </location>
</feature>
<dbReference type="PANTHER" id="PTHR42925">
    <property type="entry name" value="MULTIDRUG AND TOXIN EFFLUX PROTEIN MATE FAMILY"/>
    <property type="match status" value="1"/>
</dbReference>
<protein>
    <submittedName>
        <fullName evidence="9">MATE family efflux transporter</fullName>
    </submittedName>
</protein>
<dbReference type="Pfam" id="PF01554">
    <property type="entry name" value="MatE"/>
    <property type="match status" value="2"/>
</dbReference>
<dbReference type="InterPro" id="IPR048279">
    <property type="entry name" value="MdtK-like"/>
</dbReference>
<evidence type="ECO:0000313" key="10">
    <source>
        <dbReference type="Proteomes" id="UP000233375"/>
    </source>
</evidence>
<evidence type="ECO:0000256" key="4">
    <source>
        <dbReference type="ARBA" id="ARBA00022475"/>
    </source>
</evidence>
<evidence type="ECO:0000256" key="7">
    <source>
        <dbReference type="ARBA" id="ARBA00023136"/>
    </source>
</evidence>
<feature type="transmembrane region" description="Helical" evidence="8">
    <location>
        <begin position="182"/>
        <end position="204"/>
    </location>
</feature>
<reference evidence="9 10" key="1">
    <citation type="journal article" date="2003" name="Int. J. Syst. Evol. Microbiol.">
        <title>Bacillus nealsonii sp. nov., isolated from a spacecraft-assembly facility, whose spores are gamma-radiation resistant.</title>
        <authorList>
            <person name="Venkateswaran K."/>
            <person name="Kempf M."/>
            <person name="Chen F."/>
            <person name="Satomi M."/>
            <person name="Nicholson W."/>
            <person name="Kern R."/>
        </authorList>
    </citation>
    <scope>NUCLEOTIDE SEQUENCE [LARGE SCALE GENOMIC DNA]</scope>
    <source>
        <strain evidence="9 10">FO-92</strain>
    </source>
</reference>
<dbReference type="AlphaFoldDB" id="A0A2N0YZ40"/>
<evidence type="ECO:0000256" key="6">
    <source>
        <dbReference type="ARBA" id="ARBA00022989"/>
    </source>
</evidence>
<keyword evidence="4" id="KW-1003">Cell membrane</keyword>
<dbReference type="GO" id="GO:0005886">
    <property type="term" value="C:plasma membrane"/>
    <property type="evidence" value="ECO:0007669"/>
    <property type="project" value="UniProtKB-SubCell"/>
</dbReference>
<keyword evidence="5 8" id="KW-0812">Transmembrane</keyword>
<keyword evidence="10" id="KW-1185">Reference proteome</keyword>
<keyword evidence="7 8" id="KW-0472">Membrane</keyword>
<name>A0A2N0YZ40_9BACI</name>
<dbReference type="Proteomes" id="UP000233375">
    <property type="component" value="Unassembled WGS sequence"/>
</dbReference>
<dbReference type="NCBIfam" id="TIGR00797">
    <property type="entry name" value="matE"/>
    <property type="match status" value="1"/>
</dbReference>
<keyword evidence="6 8" id="KW-1133">Transmembrane helix</keyword>
<evidence type="ECO:0000256" key="8">
    <source>
        <dbReference type="SAM" id="Phobius"/>
    </source>
</evidence>
<dbReference type="OrthoDB" id="9806302at2"/>
<gene>
    <name evidence="9" type="ORF">CWS01_16505</name>
</gene>
<dbReference type="CDD" id="cd13134">
    <property type="entry name" value="MATE_like_8"/>
    <property type="match status" value="1"/>
</dbReference>
<evidence type="ECO:0000313" key="9">
    <source>
        <dbReference type="EMBL" id="PKG22523.1"/>
    </source>
</evidence>
<comment type="subcellular location">
    <subcellularLocation>
        <location evidence="1">Cell membrane</location>
        <topology evidence="1">Multi-pass membrane protein</topology>
    </subcellularLocation>
</comment>
<evidence type="ECO:0000256" key="2">
    <source>
        <dbReference type="ARBA" id="ARBA00010199"/>
    </source>
</evidence>
<feature type="transmembrane region" description="Helical" evidence="8">
    <location>
        <begin position="338"/>
        <end position="358"/>
    </location>
</feature>
<feature type="transmembrane region" description="Helical" evidence="8">
    <location>
        <begin position="403"/>
        <end position="436"/>
    </location>
</feature>
<evidence type="ECO:0000256" key="1">
    <source>
        <dbReference type="ARBA" id="ARBA00004651"/>
    </source>
</evidence>
<accession>A0A2N0YZ40</accession>
<comment type="similarity">
    <text evidence="2">Belongs to the multi antimicrobial extrusion (MATE) (TC 2.A.66.1) family.</text>
</comment>
<sequence>MYLIFAIIFYKKRRYKDLNVTQNKLNDQSLFNLSWPLFIELALHMGMGVTATLMLSHYSDGAAAGVGVANQLLGIFILVFNVTSIAAMILIGQRLGANELSSARKLARSAVGLNFWFGMVVAILVVVFGETLLRLFDIQGEVLEYGLIFVRICGASLFLESLSLALSAILRSHGFTKESMFVSILMNVVSVIGYAISIFGLFGFPLSGVFGVSWTIVIARAFAVFILLYLVYKRIALTFNVSDFIKVNKQDIREMMYIGIPSAGENLSYQFSQLVITAIVASLGDASLAARVYITNISMICYLFTLAIAEGTQLLVSRYIGGRQFERALKRGIKTLKIAVIASSVAALAMAMIGAPILELFTDNYAIIAIGLPILWAVVFTEPGRAMNIVLMSSLKSAGDVRFPVLIGIVSMWGIAVTLSYTLGITFGLGLLGIWLAQGIDEWFRGIFACRRWLSKPWERVRVKSTVKGHIG</sequence>
<proteinExistence type="inferred from homology"/>